<evidence type="ECO:0000313" key="1">
    <source>
        <dbReference type="EMBL" id="EMS66763.1"/>
    </source>
</evidence>
<accession>M7ZU92</accession>
<name>M7ZU92_TRIUA</name>
<dbReference type="AlphaFoldDB" id="M7ZU92"/>
<sequence length="279" mass="31437">MAMDQALPDLLSRLPAFLSTRSTTGCPDLTRRRSFPPCLAALSIRTTSPDSAAIVAKAAPVSATAQEVPSSPSMSSSGWAVEDLLQFSLRAPSRALIVYHKSISFHATRSANHCHCCKITFLKVVKRTRDRTKFTYMVSFQCSTIICSTADAYITIQCILKFYFAEEMHGTDDVTCCSRCGDLNIFAWRCYKVFYWEQFHYDNQNGMIDIVYRLQVYLGFRIVALGLAFGIASLLWLGFIFDGTIIQISLTLAVRYMAFFTDKDDEVENIILVKASQWR</sequence>
<reference evidence="1" key="1">
    <citation type="journal article" date="2013" name="Nature">
        <title>Draft genome of the wheat A-genome progenitor Triticum urartu.</title>
        <authorList>
            <person name="Ling H.Q."/>
            <person name="Zhao S."/>
            <person name="Liu D."/>
            <person name="Wang J."/>
            <person name="Sun H."/>
            <person name="Zhang C."/>
            <person name="Fan H."/>
            <person name="Li D."/>
            <person name="Dong L."/>
            <person name="Tao Y."/>
            <person name="Gao C."/>
            <person name="Wu H."/>
            <person name="Li Y."/>
            <person name="Cui Y."/>
            <person name="Guo X."/>
            <person name="Zheng S."/>
            <person name="Wang B."/>
            <person name="Yu K."/>
            <person name="Liang Q."/>
            <person name="Yang W."/>
            <person name="Lou X."/>
            <person name="Chen J."/>
            <person name="Feng M."/>
            <person name="Jian J."/>
            <person name="Zhang X."/>
            <person name="Luo G."/>
            <person name="Jiang Y."/>
            <person name="Liu J."/>
            <person name="Wang Z."/>
            <person name="Sha Y."/>
            <person name="Zhang B."/>
            <person name="Wu H."/>
            <person name="Tang D."/>
            <person name="Shen Q."/>
            <person name="Xue P."/>
            <person name="Zou S."/>
            <person name="Wang X."/>
            <person name="Liu X."/>
            <person name="Wang F."/>
            <person name="Yang Y."/>
            <person name="An X."/>
            <person name="Dong Z."/>
            <person name="Zhang K."/>
            <person name="Zhang X."/>
            <person name="Luo M.C."/>
            <person name="Dvorak J."/>
            <person name="Tong Y."/>
            <person name="Wang J."/>
            <person name="Yang H."/>
            <person name="Li Z."/>
            <person name="Wang D."/>
            <person name="Zhang A."/>
            <person name="Wang J."/>
        </authorList>
    </citation>
    <scope>NUCLEOTIDE SEQUENCE</scope>
</reference>
<dbReference type="EMBL" id="KD027605">
    <property type="protein sequence ID" value="EMS66763.1"/>
    <property type="molecule type" value="Genomic_DNA"/>
</dbReference>
<dbReference type="eggNOG" id="KOG1965">
    <property type="taxonomic scope" value="Eukaryota"/>
</dbReference>
<protein>
    <submittedName>
        <fullName evidence="1">Uncharacterized protein</fullName>
    </submittedName>
</protein>
<organism evidence="1">
    <name type="scientific">Triticum urartu</name>
    <name type="common">Red wild einkorn</name>
    <name type="synonym">Crithodium urartu</name>
    <dbReference type="NCBI Taxonomy" id="4572"/>
    <lineage>
        <taxon>Eukaryota</taxon>
        <taxon>Viridiplantae</taxon>
        <taxon>Streptophyta</taxon>
        <taxon>Embryophyta</taxon>
        <taxon>Tracheophyta</taxon>
        <taxon>Spermatophyta</taxon>
        <taxon>Magnoliopsida</taxon>
        <taxon>Liliopsida</taxon>
        <taxon>Poales</taxon>
        <taxon>Poaceae</taxon>
        <taxon>BOP clade</taxon>
        <taxon>Pooideae</taxon>
        <taxon>Triticodae</taxon>
        <taxon>Triticeae</taxon>
        <taxon>Triticinae</taxon>
        <taxon>Triticum</taxon>
    </lineage>
</organism>
<proteinExistence type="predicted"/>
<gene>
    <name evidence="1" type="ORF">TRIUR3_10857</name>
</gene>
<dbReference type="OMA" id="SANHCHC"/>
<dbReference type="STRING" id="4572.M7ZU92"/>